<name>A0A1I0JS99_9ACTN</name>
<proteinExistence type="inferred from homology"/>
<feature type="domain" description="Glycoside hydrolase 35 catalytic" evidence="2">
    <location>
        <begin position="3"/>
        <end position="75"/>
    </location>
</feature>
<evidence type="ECO:0000313" key="3">
    <source>
        <dbReference type="EMBL" id="SEU13341.1"/>
    </source>
</evidence>
<keyword evidence="3" id="KW-0378">Hydrolase</keyword>
<reference evidence="3 4" key="1">
    <citation type="submission" date="2016-10" db="EMBL/GenBank/DDBJ databases">
        <authorList>
            <person name="de Groot N.N."/>
        </authorList>
    </citation>
    <scope>NUCLEOTIDE SEQUENCE [LARGE SCALE GENOMIC DNA]</scope>
    <source>
        <strain evidence="3 4">CGMCC 4.5598</strain>
    </source>
</reference>
<dbReference type="Pfam" id="PF01301">
    <property type="entry name" value="Glyco_hydro_35"/>
    <property type="match status" value="1"/>
</dbReference>
<dbReference type="EMBL" id="FOHX01000006">
    <property type="protein sequence ID" value="SEU13341.1"/>
    <property type="molecule type" value="Genomic_DNA"/>
</dbReference>
<protein>
    <submittedName>
        <fullName evidence="3">Glycosyl hydrolases family 35</fullName>
    </submittedName>
</protein>
<dbReference type="Gene3D" id="3.20.20.80">
    <property type="entry name" value="Glycosidases"/>
    <property type="match status" value="1"/>
</dbReference>
<sequence>MPGRARSSEPGFREAYREWLDRVNPIIARHQYGRGGPVILYNAENEYQVNTDAAYMQDIQDRARAAGIDVPITTNDCCDAGSWSSTWATGPGAVQIPGVDDYPQSFACDTPGEWGP</sequence>
<dbReference type="GO" id="GO:0004553">
    <property type="term" value="F:hydrolase activity, hydrolyzing O-glycosyl compounds"/>
    <property type="evidence" value="ECO:0007669"/>
    <property type="project" value="InterPro"/>
</dbReference>
<dbReference type="GO" id="GO:0005975">
    <property type="term" value="P:carbohydrate metabolic process"/>
    <property type="evidence" value="ECO:0007669"/>
    <property type="project" value="InterPro"/>
</dbReference>
<dbReference type="InterPro" id="IPR017853">
    <property type="entry name" value="GH"/>
</dbReference>
<dbReference type="SUPFAM" id="SSF51445">
    <property type="entry name" value="(Trans)glycosidases"/>
    <property type="match status" value="1"/>
</dbReference>
<dbReference type="InterPro" id="IPR001944">
    <property type="entry name" value="Glycoside_Hdrlase_35"/>
</dbReference>
<dbReference type="STRING" id="568860.SAMN05421811_106164"/>
<dbReference type="InterPro" id="IPR031330">
    <property type="entry name" value="Gly_Hdrlase_35_cat"/>
</dbReference>
<evidence type="ECO:0000259" key="2">
    <source>
        <dbReference type="Pfam" id="PF01301"/>
    </source>
</evidence>
<dbReference type="AlphaFoldDB" id="A0A1I0JS99"/>
<evidence type="ECO:0000313" key="4">
    <source>
        <dbReference type="Proteomes" id="UP000199361"/>
    </source>
</evidence>
<comment type="similarity">
    <text evidence="1">Belongs to the glycosyl hydrolase 35 family.</text>
</comment>
<dbReference type="Proteomes" id="UP000199361">
    <property type="component" value="Unassembled WGS sequence"/>
</dbReference>
<accession>A0A1I0JS99</accession>
<dbReference type="PANTHER" id="PTHR23421">
    <property type="entry name" value="BETA-GALACTOSIDASE RELATED"/>
    <property type="match status" value="1"/>
</dbReference>
<gene>
    <name evidence="3" type="ORF">SAMN05421811_106164</name>
</gene>
<keyword evidence="4" id="KW-1185">Reference proteome</keyword>
<evidence type="ECO:0000256" key="1">
    <source>
        <dbReference type="ARBA" id="ARBA00009809"/>
    </source>
</evidence>
<organism evidence="3 4">
    <name type="scientific">Nonomuraea wenchangensis</name>
    <dbReference type="NCBI Taxonomy" id="568860"/>
    <lineage>
        <taxon>Bacteria</taxon>
        <taxon>Bacillati</taxon>
        <taxon>Actinomycetota</taxon>
        <taxon>Actinomycetes</taxon>
        <taxon>Streptosporangiales</taxon>
        <taxon>Streptosporangiaceae</taxon>
        <taxon>Nonomuraea</taxon>
    </lineage>
</organism>